<evidence type="ECO:0000259" key="2">
    <source>
        <dbReference type="PROSITE" id="PS51352"/>
    </source>
</evidence>
<dbReference type="Pfam" id="PF00578">
    <property type="entry name" value="AhpC-TSA"/>
    <property type="match status" value="1"/>
</dbReference>
<evidence type="ECO:0000313" key="3">
    <source>
        <dbReference type="EMBL" id="TXF89135.1"/>
    </source>
</evidence>
<evidence type="ECO:0000313" key="4">
    <source>
        <dbReference type="Proteomes" id="UP000321907"/>
    </source>
</evidence>
<dbReference type="InterPro" id="IPR013766">
    <property type="entry name" value="Thioredoxin_domain"/>
</dbReference>
<dbReference type="GO" id="GO:0016209">
    <property type="term" value="F:antioxidant activity"/>
    <property type="evidence" value="ECO:0007669"/>
    <property type="project" value="InterPro"/>
</dbReference>
<keyword evidence="1" id="KW-0676">Redox-active center</keyword>
<sequence>MPRKNALLQSEGFIVFLSQRTNLLRFPGLKGKISSMHKLLSVAAILVSFLYLACGQSISQASAPTLPEPVRDTVTEVSVYDFAELEKRLYTSSDSTYIVNFWAMWCAPCVKELPYFERFLAKHAGEKTAALLVSMDFPKDIDSKLLPFLNTRKIFRSDVVLLDAPDANSWIPRVDPAWSGAIPATLIFNRDTSVFFARPFADLEDLEAAVASINQ</sequence>
<name>A0A5C7FUK8_9BACT</name>
<feature type="domain" description="Thioredoxin" evidence="2">
    <location>
        <begin position="52"/>
        <end position="215"/>
    </location>
</feature>
<dbReference type="AlphaFoldDB" id="A0A5C7FUK8"/>
<dbReference type="CDD" id="cd02966">
    <property type="entry name" value="TlpA_like_family"/>
    <property type="match status" value="1"/>
</dbReference>
<dbReference type="PROSITE" id="PS00194">
    <property type="entry name" value="THIOREDOXIN_1"/>
    <property type="match status" value="1"/>
</dbReference>
<dbReference type="PROSITE" id="PS51352">
    <property type="entry name" value="THIOREDOXIN_2"/>
    <property type="match status" value="1"/>
</dbReference>
<dbReference type="Gene3D" id="3.40.30.10">
    <property type="entry name" value="Glutaredoxin"/>
    <property type="match status" value="1"/>
</dbReference>
<dbReference type="Proteomes" id="UP000321907">
    <property type="component" value="Unassembled WGS sequence"/>
</dbReference>
<dbReference type="InterPro" id="IPR017937">
    <property type="entry name" value="Thioredoxin_CS"/>
</dbReference>
<dbReference type="InterPro" id="IPR036249">
    <property type="entry name" value="Thioredoxin-like_sf"/>
</dbReference>
<dbReference type="SUPFAM" id="SSF52833">
    <property type="entry name" value="Thioredoxin-like"/>
    <property type="match status" value="1"/>
</dbReference>
<evidence type="ECO:0000256" key="1">
    <source>
        <dbReference type="ARBA" id="ARBA00023284"/>
    </source>
</evidence>
<dbReference type="OrthoDB" id="9815205at2"/>
<proteinExistence type="predicted"/>
<protein>
    <submittedName>
        <fullName evidence="3">TlpA family protein disulfide reductase</fullName>
    </submittedName>
</protein>
<comment type="caution">
    <text evidence="3">The sequence shown here is derived from an EMBL/GenBank/DDBJ whole genome shotgun (WGS) entry which is preliminary data.</text>
</comment>
<dbReference type="InterPro" id="IPR000866">
    <property type="entry name" value="AhpC/TSA"/>
</dbReference>
<organism evidence="3 4">
    <name type="scientific">Neolewinella aurantiaca</name>
    <dbReference type="NCBI Taxonomy" id="2602767"/>
    <lineage>
        <taxon>Bacteria</taxon>
        <taxon>Pseudomonadati</taxon>
        <taxon>Bacteroidota</taxon>
        <taxon>Saprospiria</taxon>
        <taxon>Saprospirales</taxon>
        <taxon>Lewinellaceae</taxon>
        <taxon>Neolewinella</taxon>
    </lineage>
</organism>
<accession>A0A5C7FUK8</accession>
<dbReference type="GO" id="GO:0016491">
    <property type="term" value="F:oxidoreductase activity"/>
    <property type="evidence" value="ECO:0007669"/>
    <property type="project" value="InterPro"/>
</dbReference>
<gene>
    <name evidence="3" type="ORF">FUA23_11530</name>
</gene>
<keyword evidence="4" id="KW-1185">Reference proteome</keyword>
<dbReference type="EMBL" id="VOXD01000016">
    <property type="protein sequence ID" value="TXF89135.1"/>
    <property type="molecule type" value="Genomic_DNA"/>
</dbReference>
<reference evidence="3 4" key="1">
    <citation type="submission" date="2019-08" db="EMBL/GenBank/DDBJ databases">
        <title>Lewinella sp. strain SSH13 Genome sequencing and assembly.</title>
        <authorList>
            <person name="Kim I."/>
        </authorList>
    </citation>
    <scope>NUCLEOTIDE SEQUENCE [LARGE SCALE GENOMIC DNA]</scope>
    <source>
        <strain evidence="3 4">SSH13</strain>
    </source>
</reference>